<gene>
    <name evidence="2" type="ORF">F2Q70_00016692</name>
</gene>
<dbReference type="AlphaFoldDB" id="A0A8S9HUX8"/>
<organism evidence="2">
    <name type="scientific">Brassica cretica</name>
    <name type="common">Mustard</name>
    <dbReference type="NCBI Taxonomy" id="69181"/>
    <lineage>
        <taxon>Eukaryota</taxon>
        <taxon>Viridiplantae</taxon>
        <taxon>Streptophyta</taxon>
        <taxon>Embryophyta</taxon>
        <taxon>Tracheophyta</taxon>
        <taxon>Spermatophyta</taxon>
        <taxon>Magnoliopsida</taxon>
        <taxon>eudicotyledons</taxon>
        <taxon>Gunneridae</taxon>
        <taxon>Pentapetalae</taxon>
        <taxon>rosids</taxon>
        <taxon>malvids</taxon>
        <taxon>Brassicales</taxon>
        <taxon>Brassicaceae</taxon>
        <taxon>Brassiceae</taxon>
        <taxon>Brassica</taxon>
    </lineage>
</organism>
<evidence type="ECO:0000313" key="2">
    <source>
        <dbReference type="EMBL" id="KAF2561270.1"/>
    </source>
</evidence>
<feature type="region of interest" description="Disordered" evidence="1">
    <location>
        <begin position="293"/>
        <end position="315"/>
    </location>
</feature>
<name>A0A8S9HUX8_BRACR</name>
<protein>
    <submittedName>
        <fullName evidence="2">Uncharacterized protein</fullName>
    </submittedName>
</protein>
<feature type="compositionally biased region" description="Basic residues" evidence="1">
    <location>
        <begin position="297"/>
        <end position="309"/>
    </location>
</feature>
<comment type="caution">
    <text evidence="2">The sequence shown here is derived from an EMBL/GenBank/DDBJ whole genome shotgun (WGS) entry which is preliminary data.</text>
</comment>
<evidence type="ECO:0000256" key="1">
    <source>
        <dbReference type="SAM" id="MobiDB-lite"/>
    </source>
</evidence>
<sequence length="315" mass="34483">MFSGDDLKPPPSRLNSDYQAQYLDVPCSCPTSSTSAQLASGPVHVPDQTQLHSRQATARDDKQGNIFLVDVEYTWIPSVCGRCGHLGHKEKRCLLPALQLNVEKSPIHEDSSAEKAQPDLEKILAQSSVASNQLVLQAEISESSLVSTDEAQEELPEQSLELTLVHLQSQLSVEPKNLSTPVNNFTCSKVHIANVSNSPSTISPLADSQSAPTKATTMEEIPSPVIVLEANLASTDKSLVPPYSHEHGSPYVTQIACNEQDDEIGYMSDATANLNISRGERPIKPLQKFQDMEWKTVRGRGKRGRRGRRSYLPSS</sequence>
<dbReference type="EMBL" id="QGKY02001250">
    <property type="protein sequence ID" value="KAF2561270.1"/>
    <property type="molecule type" value="Genomic_DNA"/>
</dbReference>
<proteinExistence type="predicted"/>
<accession>A0A8S9HUX8</accession>
<reference evidence="2" key="1">
    <citation type="submission" date="2019-12" db="EMBL/GenBank/DDBJ databases">
        <title>Genome sequencing and annotation of Brassica cretica.</title>
        <authorList>
            <person name="Studholme D.J."/>
            <person name="Sarris P.F."/>
        </authorList>
    </citation>
    <scope>NUCLEOTIDE SEQUENCE</scope>
    <source>
        <strain evidence="2">PFS-102/07</strain>
        <tissue evidence="2">Leaf</tissue>
    </source>
</reference>